<organism evidence="1 2">
    <name type="scientific">Nonomuraea rubra</name>
    <dbReference type="NCBI Taxonomy" id="46180"/>
    <lineage>
        <taxon>Bacteria</taxon>
        <taxon>Bacillati</taxon>
        <taxon>Actinomycetota</taxon>
        <taxon>Actinomycetes</taxon>
        <taxon>Streptosporangiales</taxon>
        <taxon>Streptosporangiaceae</taxon>
        <taxon>Nonomuraea</taxon>
    </lineage>
</organism>
<name>A0A7X0P6B7_9ACTN</name>
<reference evidence="1 2" key="1">
    <citation type="submission" date="2020-08" db="EMBL/GenBank/DDBJ databases">
        <title>Sequencing the genomes of 1000 actinobacteria strains.</title>
        <authorList>
            <person name="Klenk H.-P."/>
        </authorList>
    </citation>
    <scope>NUCLEOTIDE SEQUENCE [LARGE SCALE GENOMIC DNA]</scope>
    <source>
        <strain evidence="1 2">DSM 43768</strain>
    </source>
</reference>
<keyword evidence="2" id="KW-1185">Reference proteome</keyword>
<sequence length="195" mass="21805">MPYVTAYEGEALAYQLVVEPSAEATEGIRLSYVDAVETDRLYGALWYRQGITKTGRPLWKLINTPRQRRCMMRLLCQVCGRSTVDDDGRIWWLMPEPPGTTGGGMPFTHVPPCCRACIPVARAMCPRLRHKALVYTARDAEPFGVVADLYRPAAGLKAVLLQHAVEVPLDAFRRLDFALATQLLVSLDDLQRTEA</sequence>
<accession>A0A7X0P6B7</accession>
<evidence type="ECO:0000313" key="1">
    <source>
        <dbReference type="EMBL" id="MBB6556092.1"/>
    </source>
</evidence>
<gene>
    <name evidence="1" type="ORF">HD593_010887</name>
</gene>
<evidence type="ECO:0000313" key="2">
    <source>
        <dbReference type="Proteomes" id="UP000565579"/>
    </source>
</evidence>
<dbReference type="RefSeq" id="WP_185110578.1">
    <property type="nucleotide sequence ID" value="NZ_BAAAXY010000078.1"/>
</dbReference>
<dbReference type="AlphaFoldDB" id="A0A7X0P6B7"/>
<proteinExistence type="predicted"/>
<comment type="caution">
    <text evidence="1">The sequence shown here is derived from an EMBL/GenBank/DDBJ whole genome shotgun (WGS) entry which is preliminary data.</text>
</comment>
<protein>
    <submittedName>
        <fullName evidence="1">Uncharacterized protein</fullName>
    </submittedName>
</protein>
<dbReference type="Proteomes" id="UP000565579">
    <property type="component" value="Unassembled WGS sequence"/>
</dbReference>
<dbReference type="EMBL" id="JACHMI010000001">
    <property type="protein sequence ID" value="MBB6556092.1"/>
    <property type="molecule type" value="Genomic_DNA"/>
</dbReference>